<dbReference type="RefSeq" id="XP_011298071.1">
    <property type="nucleotide sequence ID" value="XM_011299769.1"/>
</dbReference>
<evidence type="ECO:0000256" key="9">
    <source>
        <dbReference type="ARBA" id="ARBA00023136"/>
    </source>
</evidence>
<dbReference type="KEGG" id="fas:105263516"/>
<evidence type="ECO:0000256" key="8">
    <source>
        <dbReference type="ARBA" id="ARBA00022989"/>
    </source>
</evidence>
<feature type="region of interest" description="Disordered" evidence="10">
    <location>
        <begin position="427"/>
        <end position="449"/>
    </location>
</feature>
<evidence type="ECO:0000256" key="10">
    <source>
        <dbReference type="SAM" id="MobiDB-lite"/>
    </source>
</evidence>
<evidence type="ECO:0000313" key="13">
    <source>
        <dbReference type="RefSeq" id="XP_011298071.1"/>
    </source>
</evidence>
<evidence type="ECO:0000256" key="5">
    <source>
        <dbReference type="ARBA" id="ARBA00022692"/>
    </source>
</evidence>
<protein>
    <recommendedName>
        <fullName evidence="2">Protein amnionless</fullName>
    </recommendedName>
</protein>
<dbReference type="Proteomes" id="UP000694866">
    <property type="component" value="Unplaced"/>
</dbReference>
<keyword evidence="7" id="KW-0653">Protein transport</keyword>
<evidence type="ECO:0000256" key="11">
    <source>
        <dbReference type="SAM" id="Phobius"/>
    </source>
</evidence>
<sequence>MYMWLNKSTKMRHKILFCFLTTFCINKGDSWGLGGRKVWLPDLEFTTRNNWINNKVPTRNSRIQFPVEMQHSVGLPVTGDFIFSGIELPHDGSLLLPLNGGLQLTEAKGRGNNPEIFAWKWKGPFSWVDPDNWSGSNKAVPHLERIPCGTDMVILPNYNRSLSIKLPTVTVNIKEIKIGNETPLEAWDWQSIMMGREFSNNHQSVLYSGLPYCDTDKCLCRHNTDVKELINEICEIESSRCSGEEIPCSYPLVVEGHCCSYCGGRVSLNVDHTTFSLSKLHEITTEALKNYHDILQHIRVTLDGNVEVLVTESVYRGIKSAEAVDTLQRAFAERGINVVSYAVTGAPLKGSVIATALGPLFGVPLVLIVLILIAIPAFGYSYREVYFVFRTSIREGNLPPDPSKEGDFGFARFENVAEGDVQLASALIPEDETDSDDDDYKDGKRFDNPLYRSKRKEPVENIIDIDGPVSLAALEDKVNLHEETNIDSD</sequence>
<dbReference type="PANTHER" id="PTHR14995">
    <property type="entry name" value="AMNIONLESS"/>
    <property type="match status" value="1"/>
</dbReference>
<evidence type="ECO:0000256" key="1">
    <source>
        <dbReference type="ARBA" id="ARBA00004251"/>
    </source>
</evidence>
<dbReference type="GeneID" id="105263516"/>
<dbReference type="Pfam" id="PF14828">
    <property type="entry name" value="Amnionless"/>
    <property type="match status" value="1"/>
</dbReference>
<gene>
    <name evidence="13" type="primary">Amnionless</name>
</gene>
<accession>A0A9R1SVV2</accession>
<dbReference type="GO" id="GO:0006898">
    <property type="term" value="P:receptor-mediated endocytosis"/>
    <property type="evidence" value="ECO:0007669"/>
    <property type="project" value="TreeGrafter"/>
</dbReference>
<dbReference type="InterPro" id="IPR026112">
    <property type="entry name" value="AMN"/>
</dbReference>
<dbReference type="GO" id="GO:0015031">
    <property type="term" value="P:protein transport"/>
    <property type="evidence" value="ECO:0007669"/>
    <property type="project" value="UniProtKB-KW"/>
</dbReference>
<dbReference type="PANTHER" id="PTHR14995:SF2">
    <property type="entry name" value="PROTEIN AMNIONLESS"/>
    <property type="match status" value="1"/>
</dbReference>
<dbReference type="OrthoDB" id="10067964at2759"/>
<evidence type="ECO:0000313" key="12">
    <source>
        <dbReference type="Proteomes" id="UP000694866"/>
    </source>
</evidence>
<comment type="subcellular location">
    <subcellularLocation>
        <location evidence="1">Cell membrane</location>
        <topology evidence="1">Single-pass type I membrane protein</topology>
    </subcellularLocation>
</comment>
<keyword evidence="8 11" id="KW-1133">Transmembrane helix</keyword>
<keyword evidence="5 11" id="KW-0812">Transmembrane</keyword>
<dbReference type="GO" id="GO:0016324">
    <property type="term" value="C:apical plasma membrane"/>
    <property type="evidence" value="ECO:0007669"/>
    <property type="project" value="TreeGrafter"/>
</dbReference>
<keyword evidence="4" id="KW-1003">Cell membrane</keyword>
<evidence type="ECO:0000256" key="6">
    <source>
        <dbReference type="ARBA" id="ARBA00022729"/>
    </source>
</evidence>
<keyword evidence="6" id="KW-0732">Signal</keyword>
<evidence type="ECO:0000256" key="4">
    <source>
        <dbReference type="ARBA" id="ARBA00022475"/>
    </source>
</evidence>
<organism evidence="12 13">
    <name type="scientific">Fopius arisanus</name>
    <dbReference type="NCBI Taxonomy" id="64838"/>
    <lineage>
        <taxon>Eukaryota</taxon>
        <taxon>Metazoa</taxon>
        <taxon>Ecdysozoa</taxon>
        <taxon>Arthropoda</taxon>
        <taxon>Hexapoda</taxon>
        <taxon>Insecta</taxon>
        <taxon>Pterygota</taxon>
        <taxon>Neoptera</taxon>
        <taxon>Endopterygota</taxon>
        <taxon>Hymenoptera</taxon>
        <taxon>Apocrita</taxon>
        <taxon>Ichneumonoidea</taxon>
        <taxon>Braconidae</taxon>
        <taxon>Opiinae</taxon>
        <taxon>Fopius</taxon>
    </lineage>
</organism>
<dbReference type="AlphaFoldDB" id="A0A9R1SVV2"/>
<dbReference type="CTD" id="33199"/>
<feature type="compositionally biased region" description="Acidic residues" evidence="10">
    <location>
        <begin position="429"/>
        <end position="440"/>
    </location>
</feature>
<dbReference type="GO" id="GO:0030139">
    <property type="term" value="C:endocytic vesicle"/>
    <property type="evidence" value="ECO:0007669"/>
    <property type="project" value="TreeGrafter"/>
</dbReference>
<keyword evidence="3" id="KW-0813">Transport</keyword>
<evidence type="ECO:0000256" key="3">
    <source>
        <dbReference type="ARBA" id="ARBA00022448"/>
    </source>
</evidence>
<evidence type="ECO:0000256" key="7">
    <source>
        <dbReference type="ARBA" id="ARBA00022927"/>
    </source>
</evidence>
<keyword evidence="12" id="KW-1185">Reference proteome</keyword>
<name>A0A9R1SVV2_9HYME</name>
<reference evidence="13" key="1">
    <citation type="submission" date="2025-08" db="UniProtKB">
        <authorList>
            <consortium name="RefSeq"/>
        </authorList>
    </citation>
    <scope>IDENTIFICATION</scope>
    <source>
        <strain evidence="13">USDA-PBARC FA_bdor</strain>
        <tissue evidence="13">Whole organism</tissue>
    </source>
</reference>
<proteinExistence type="predicted"/>
<evidence type="ECO:0000256" key="2">
    <source>
        <dbReference type="ARBA" id="ARBA00021200"/>
    </source>
</evidence>
<feature type="transmembrane region" description="Helical" evidence="11">
    <location>
        <begin position="356"/>
        <end position="380"/>
    </location>
</feature>
<keyword evidence="9 11" id="KW-0472">Membrane</keyword>